<evidence type="ECO:0000256" key="4">
    <source>
        <dbReference type="ARBA" id="ARBA00022771"/>
    </source>
</evidence>
<dbReference type="PROSITE" id="PS51030">
    <property type="entry name" value="NUCLEAR_REC_DBD_2"/>
    <property type="match status" value="1"/>
</dbReference>
<dbReference type="Proteomes" id="UP000008281">
    <property type="component" value="Unassembled WGS sequence"/>
</dbReference>
<keyword evidence="15" id="KW-1185">Reference proteome</keyword>
<keyword evidence="9 11" id="KW-0675">Receptor</keyword>
<evidence type="ECO:0000259" key="13">
    <source>
        <dbReference type="PROSITE" id="PS51843"/>
    </source>
</evidence>
<dbReference type="PRINTS" id="PR00398">
    <property type="entry name" value="STRDHORMONER"/>
</dbReference>
<evidence type="ECO:0000313" key="15">
    <source>
        <dbReference type="Proteomes" id="UP000008281"/>
    </source>
</evidence>
<proteinExistence type="inferred from homology"/>
<accession>E3LP76</accession>
<evidence type="ECO:0000256" key="8">
    <source>
        <dbReference type="ARBA" id="ARBA00023163"/>
    </source>
</evidence>
<dbReference type="PROSITE" id="PS51843">
    <property type="entry name" value="NR_LBD"/>
    <property type="match status" value="1"/>
</dbReference>
<dbReference type="GO" id="GO:0003700">
    <property type="term" value="F:DNA-binding transcription factor activity"/>
    <property type="evidence" value="ECO:0007669"/>
    <property type="project" value="InterPro"/>
</dbReference>
<dbReference type="SUPFAM" id="SSF57716">
    <property type="entry name" value="Glucocorticoid receptor-like (DNA-binding domain)"/>
    <property type="match status" value="1"/>
</dbReference>
<dbReference type="eggNOG" id="KOG3575">
    <property type="taxonomic scope" value="Eukaryota"/>
</dbReference>
<evidence type="ECO:0000256" key="5">
    <source>
        <dbReference type="ARBA" id="ARBA00022833"/>
    </source>
</evidence>
<evidence type="ECO:0000256" key="11">
    <source>
        <dbReference type="RuleBase" id="RU004334"/>
    </source>
</evidence>
<evidence type="ECO:0000313" key="14">
    <source>
        <dbReference type="EMBL" id="EFP05805.1"/>
    </source>
</evidence>
<dbReference type="GO" id="GO:0000978">
    <property type="term" value="F:RNA polymerase II cis-regulatory region sequence-specific DNA binding"/>
    <property type="evidence" value="ECO:0007669"/>
    <property type="project" value="InterPro"/>
</dbReference>
<evidence type="ECO:0000259" key="12">
    <source>
        <dbReference type="PROSITE" id="PS51030"/>
    </source>
</evidence>
<dbReference type="InterPro" id="IPR035500">
    <property type="entry name" value="NHR-like_dom_sf"/>
</dbReference>
<evidence type="ECO:0000256" key="2">
    <source>
        <dbReference type="ARBA" id="ARBA00005993"/>
    </source>
</evidence>
<dbReference type="InterPro" id="IPR049636">
    <property type="entry name" value="HNF4-like_DBD"/>
</dbReference>
<comment type="subcellular location">
    <subcellularLocation>
        <location evidence="1 11">Nucleus</location>
    </subcellularLocation>
</comment>
<dbReference type="STRING" id="31234.E3LP76"/>
<dbReference type="Pfam" id="PF00104">
    <property type="entry name" value="Hormone_recep"/>
    <property type="match status" value="1"/>
</dbReference>
<evidence type="ECO:0000256" key="6">
    <source>
        <dbReference type="ARBA" id="ARBA00023015"/>
    </source>
</evidence>
<dbReference type="AlphaFoldDB" id="E3LP76"/>
<keyword evidence="10 11" id="KW-0539">Nucleus</keyword>
<dbReference type="Pfam" id="PF00105">
    <property type="entry name" value="zf-C4"/>
    <property type="match status" value="1"/>
</dbReference>
<evidence type="ECO:0000256" key="1">
    <source>
        <dbReference type="ARBA" id="ARBA00004123"/>
    </source>
</evidence>
<evidence type="ECO:0000256" key="10">
    <source>
        <dbReference type="ARBA" id="ARBA00023242"/>
    </source>
</evidence>
<feature type="domain" description="Nuclear receptor" evidence="12">
    <location>
        <begin position="47"/>
        <end position="124"/>
    </location>
</feature>
<dbReference type="Gene3D" id="3.30.50.10">
    <property type="entry name" value="Erythroid Transcription Factor GATA-1, subunit A"/>
    <property type="match status" value="1"/>
</dbReference>
<keyword evidence="4 11" id="KW-0863">Zinc-finger</keyword>
<sequence length="480" mass="54797">MDSPSCSKITSTDSAEFDLPEVLLSVTQNEHRSSSSESPAPVRHLRPTECSICGKTANGYHYDVPSCNGCKTFFRRLCISEKHFACKANGDCFDLTKRATPNKCRACRYEKCISAGMNPMAMQVDEKEATAGNFKKLAKRVNQSASRDSEDEDEDHELQIEKMTKKQVIKNIATIENKMQRMVETLSYLESKVRNFRMSAYNPDWKKLPGLEGFLIMANQISLADKSGPMPGWPMKAQSPPPKPPNFAMQKGPQYSPDKKQWLLYDLMVTIEYAKTFMFFHRLDIKDRLVLMRYVTLALMNLHISYFSMLRKFDTVIHPDGSQPPMKLGMVYTEVVMSISPLIRCEIQEAEFVLLKAICLCNPGKILILEKRQLVARKLFPTRNTVKSLTFRVSAVPDLSPHAQEILAKEREQYAEALFDHCLRNRKDGLGQFAELIGMVDLLERQQRMQKDLHLLHVAPFVANIPPENKMRLIDDIMNS</sequence>
<dbReference type="InterPro" id="IPR001628">
    <property type="entry name" value="Znf_hrmn_rcpt"/>
</dbReference>
<name>E3LP76_CAERE</name>
<protein>
    <submittedName>
        <fullName evidence="14">Uncharacterized protein</fullName>
    </submittedName>
</protein>
<comment type="similarity">
    <text evidence="2 11">Belongs to the nuclear hormone receptor family.</text>
</comment>
<keyword evidence="7 11" id="KW-0238">DNA-binding</keyword>
<reference evidence="14" key="1">
    <citation type="submission" date="2007-07" db="EMBL/GenBank/DDBJ databases">
        <title>PCAP assembly of the Caenorhabditis remanei genome.</title>
        <authorList>
            <consortium name="The Caenorhabditis remanei Sequencing Consortium"/>
            <person name="Wilson R.K."/>
        </authorList>
    </citation>
    <scope>NUCLEOTIDE SEQUENCE [LARGE SCALE GENOMIC DNA]</scope>
    <source>
        <strain evidence="14">PB4641</strain>
    </source>
</reference>
<keyword evidence="3 11" id="KW-0479">Metal-binding</keyword>
<dbReference type="PROSITE" id="PS00031">
    <property type="entry name" value="NUCLEAR_REC_DBD_1"/>
    <property type="match status" value="1"/>
</dbReference>
<dbReference type="SUPFAM" id="SSF48508">
    <property type="entry name" value="Nuclear receptor ligand-binding domain"/>
    <property type="match status" value="1"/>
</dbReference>
<evidence type="ECO:0000256" key="3">
    <source>
        <dbReference type="ARBA" id="ARBA00022723"/>
    </source>
</evidence>
<dbReference type="GO" id="GO:0008270">
    <property type="term" value="F:zinc ion binding"/>
    <property type="evidence" value="ECO:0007669"/>
    <property type="project" value="UniProtKB-KW"/>
</dbReference>
<dbReference type="InterPro" id="IPR000536">
    <property type="entry name" value="Nucl_hrmn_rcpt_lig-bd"/>
</dbReference>
<dbReference type="Gene3D" id="1.10.565.10">
    <property type="entry name" value="Retinoid X Receptor"/>
    <property type="match status" value="1"/>
</dbReference>
<evidence type="ECO:0000256" key="9">
    <source>
        <dbReference type="ARBA" id="ARBA00023170"/>
    </source>
</evidence>
<dbReference type="InterPro" id="IPR013088">
    <property type="entry name" value="Znf_NHR/GATA"/>
</dbReference>
<keyword evidence="5 11" id="KW-0862">Zinc</keyword>
<dbReference type="SMART" id="SM00430">
    <property type="entry name" value="HOLI"/>
    <property type="match status" value="1"/>
</dbReference>
<dbReference type="SMART" id="SM00399">
    <property type="entry name" value="ZnF_C4"/>
    <property type="match status" value="1"/>
</dbReference>
<dbReference type="CDD" id="cd06960">
    <property type="entry name" value="NR_DBD_HNF4A"/>
    <property type="match status" value="1"/>
</dbReference>
<dbReference type="InterPro" id="IPR001723">
    <property type="entry name" value="Nuclear_hrmn_rcpt"/>
</dbReference>
<dbReference type="InterPro" id="IPR050274">
    <property type="entry name" value="Nuclear_hormone_rcpt_NR2"/>
</dbReference>
<keyword evidence="6 11" id="KW-0805">Transcription regulation</keyword>
<dbReference type="FunFam" id="3.30.50.10:FF:000030">
    <property type="entry name" value="Nuclear Hormone Receptor family"/>
    <property type="match status" value="1"/>
</dbReference>
<dbReference type="PANTHER" id="PTHR24083">
    <property type="entry name" value="NUCLEAR HORMONE RECEPTOR"/>
    <property type="match status" value="1"/>
</dbReference>
<dbReference type="GO" id="GO:0005634">
    <property type="term" value="C:nucleus"/>
    <property type="evidence" value="ECO:0007669"/>
    <property type="project" value="UniProtKB-SubCell"/>
</dbReference>
<dbReference type="PRINTS" id="PR00047">
    <property type="entry name" value="STROIDFINGER"/>
</dbReference>
<dbReference type="FunCoup" id="E3LP76">
    <property type="interactions" value="180"/>
</dbReference>
<evidence type="ECO:0000256" key="7">
    <source>
        <dbReference type="ARBA" id="ARBA00023125"/>
    </source>
</evidence>
<dbReference type="EMBL" id="DS268412">
    <property type="protein sequence ID" value="EFP05805.1"/>
    <property type="molecule type" value="Genomic_DNA"/>
</dbReference>
<keyword evidence="8 11" id="KW-0804">Transcription</keyword>
<dbReference type="OrthoDB" id="9984314at2759"/>
<dbReference type="OMA" id="MSAYNPH"/>
<organism evidence="15">
    <name type="scientific">Caenorhabditis remanei</name>
    <name type="common">Caenorhabditis vulgaris</name>
    <dbReference type="NCBI Taxonomy" id="31234"/>
    <lineage>
        <taxon>Eukaryota</taxon>
        <taxon>Metazoa</taxon>
        <taxon>Ecdysozoa</taxon>
        <taxon>Nematoda</taxon>
        <taxon>Chromadorea</taxon>
        <taxon>Rhabditida</taxon>
        <taxon>Rhabditina</taxon>
        <taxon>Rhabditomorpha</taxon>
        <taxon>Rhabditoidea</taxon>
        <taxon>Rhabditidae</taxon>
        <taxon>Peloderinae</taxon>
        <taxon>Caenorhabditis</taxon>
    </lineage>
</organism>
<feature type="domain" description="NR LBD" evidence="13">
    <location>
        <begin position="231"/>
        <end position="476"/>
    </location>
</feature>
<dbReference type="InParanoid" id="E3LP76"/>
<gene>
    <name evidence="14" type="ORF">CRE_27544</name>
</gene>
<dbReference type="HOGENOM" id="CLU_007368_3_1_1"/>